<name>A0A843XRL2_COLES</name>
<protein>
    <submittedName>
        <fullName evidence="1">Uncharacterized protein</fullName>
    </submittedName>
</protein>
<sequence>MTGDSGLCGVVCLHGSCLVEVERQLDLSSVAARLRGVLVLFVRVKVSRRILVPPLVPASARLREAVSCRVLIGLMGLNSEDRYKCSLVWHQRKLQSEIERERRGVRRCVPGNHRRTRVRAERSGTAELSAEAARSDLGQRSFGDGALELWWRRIVQTSWGGADQWQGPGWLASRPALDPGAAGGVRPGVLGDAAQVRSRKGARRWSMCTGCWAWCERQGGWQWRPAEVALVLVLCRLRWVRSDACRRHGGVGRGAGSMCAGRPVVQDRSWAALGFWVRWRPGKLGWRDGMRSG</sequence>
<reference evidence="1" key="1">
    <citation type="submission" date="2017-07" db="EMBL/GenBank/DDBJ databases">
        <title>Taro Niue Genome Assembly and Annotation.</title>
        <authorList>
            <person name="Atibalentja N."/>
            <person name="Keating K."/>
            <person name="Fields C.J."/>
        </authorList>
    </citation>
    <scope>NUCLEOTIDE SEQUENCE</scope>
    <source>
        <strain evidence="1">Niue_2</strain>
        <tissue evidence="1">Leaf</tissue>
    </source>
</reference>
<evidence type="ECO:0000313" key="2">
    <source>
        <dbReference type="Proteomes" id="UP000652761"/>
    </source>
</evidence>
<keyword evidence="2" id="KW-1185">Reference proteome</keyword>
<proteinExistence type="predicted"/>
<dbReference type="Proteomes" id="UP000652761">
    <property type="component" value="Unassembled WGS sequence"/>
</dbReference>
<comment type="caution">
    <text evidence="1">The sequence shown here is derived from an EMBL/GenBank/DDBJ whole genome shotgun (WGS) entry which is preliminary data.</text>
</comment>
<organism evidence="1 2">
    <name type="scientific">Colocasia esculenta</name>
    <name type="common">Wild taro</name>
    <name type="synonym">Arum esculentum</name>
    <dbReference type="NCBI Taxonomy" id="4460"/>
    <lineage>
        <taxon>Eukaryota</taxon>
        <taxon>Viridiplantae</taxon>
        <taxon>Streptophyta</taxon>
        <taxon>Embryophyta</taxon>
        <taxon>Tracheophyta</taxon>
        <taxon>Spermatophyta</taxon>
        <taxon>Magnoliopsida</taxon>
        <taxon>Liliopsida</taxon>
        <taxon>Araceae</taxon>
        <taxon>Aroideae</taxon>
        <taxon>Colocasieae</taxon>
        <taxon>Colocasia</taxon>
    </lineage>
</organism>
<evidence type="ECO:0000313" key="1">
    <source>
        <dbReference type="EMBL" id="MQM21710.1"/>
    </source>
</evidence>
<gene>
    <name evidence="1" type="ORF">Taro_054754</name>
</gene>
<accession>A0A843XRL2</accession>
<dbReference type="EMBL" id="NMUH01011456">
    <property type="protein sequence ID" value="MQM21710.1"/>
    <property type="molecule type" value="Genomic_DNA"/>
</dbReference>
<dbReference type="AlphaFoldDB" id="A0A843XRL2"/>